<name>A0A4V5ZZV3_STECR</name>
<keyword evidence="2" id="KW-1185">Reference proteome</keyword>
<reference evidence="1 2" key="1">
    <citation type="journal article" date="2015" name="Genome Biol.">
        <title>Comparative genomics of Steinernema reveals deeply conserved gene regulatory networks.</title>
        <authorList>
            <person name="Dillman A.R."/>
            <person name="Macchietto M."/>
            <person name="Porter C.F."/>
            <person name="Rogers A."/>
            <person name="Williams B."/>
            <person name="Antoshechkin I."/>
            <person name="Lee M.M."/>
            <person name="Goodwin Z."/>
            <person name="Lu X."/>
            <person name="Lewis E.E."/>
            <person name="Goodrich-Blair H."/>
            <person name="Stock S.P."/>
            <person name="Adams B.J."/>
            <person name="Sternberg P.W."/>
            <person name="Mortazavi A."/>
        </authorList>
    </citation>
    <scope>NUCLEOTIDE SEQUENCE [LARGE SCALE GENOMIC DNA]</scope>
    <source>
        <strain evidence="1 2">ALL</strain>
    </source>
</reference>
<dbReference type="AlphaFoldDB" id="A0A4V5ZZV3"/>
<gene>
    <name evidence="1" type="ORF">L596_021320</name>
</gene>
<comment type="caution">
    <text evidence="1">The sequence shown here is derived from an EMBL/GenBank/DDBJ whole genome shotgun (WGS) entry which is preliminary data.</text>
</comment>
<sequence>MASFILWSLPRYQYNLRCNSFVTSFESGLVSSMTSIQDSQNAITSLDETFKNVKIKFKWNKIYASLSLSKEFYDSEEERLLVLWLVVFFSMFGL</sequence>
<evidence type="ECO:0000313" key="1">
    <source>
        <dbReference type="EMBL" id="TKR69125.1"/>
    </source>
</evidence>
<proteinExistence type="predicted"/>
<dbReference type="Proteomes" id="UP000298663">
    <property type="component" value="Unassembled WGS sequence"/>
</dbReference>
<protein>
    <submittedName>
        <fullName evidence="1">Uncharacterized protein</fullName>
    </submittedName>
</protein>
<evidence type="ECO:0000313" key="2">
    <source>
        <dbReference type="Proteomes" id="UP000298663"/>
    </source>
</evidence>
<reference evidence="1 2" key="2">
    <citation type="journal article" date="2019" name="G3 (Bethesda)">
        <title>Hybrid Assembly of the Genome of the Entomopathogenic Nematode Steinernema carpocapsae Identifies the X-Chromosome.</title>
        <authorList>
            <person name="Serra L."/>
            <person name="Macchietto M."/>
            <person name="Macias-Munoz A."/>
            <person name="McGill C.J."/>
            <person name="Rodriguez I.M."/>
            <person name="Rodriguez B."/>
            <person name="Murad R."/>
            <person name="Mortazavi A."/>
        </authorList>
    </citation>
    <scope>NUCLEOTIDE SEQUENCE [LARGE SCALE GENOMIC DNA]</scope>
    <source>
        <strain evidence="1 2">ALL</strain>
    </source>
</reference>
<accession>A0A4V5ZZV3</accession>
<organism evidence="1 2">
    <name type="scientific">Steinernema carpocapsae</name>
    <name type="common">Entomopathogenic nematode</name>
    <dbReference type="NCBI Taxonomy" id="34508"/>
    <lineage>
        <taxon>Eukaryota</taxon>
        <taxon>Metazoa</taxon>
        <taxon>Ecdysozoa</taxon>
        <taxon>Nematoda</taxon>
        <taxon>Chromadorea</taxon>
        <taxon>Rhabditida</taxon>
        <taxon>Tylenchina</taxon>
        <taxon>Panagrolaimomorpha</taxon>
        <taxon>Strongyloidoidea</taxon>
        <taxon>Steinernematidae</taxon>
        <taxon>Steinernema</taxon>
    </lineage>
</organism>
<dbReference type="EMBL" id="AZBU02000007">
    <property type="protein sequence ID" value="TKR69125.1"/>
    <property type="molecule type" value="Genomic_DNA"/>
</dbReference>